<reference evidence="1 2" key="1">
    <citation type="submission" date="2019-07" db="EMBL/GenBank/DDBJ databases">
        <title>Whole genome shotgun sequence of Nocardia ninae NBRC 108245.</title>
        <authorList>
            <person name="Hosoyama A."/>
            <person name="Uohara A."/>
            <person name="Ohji S."/>
            <person name="Ichikawa N."/>
        </authorList>
    </citation>
    <scope>NUCLEOTIDE SEQUENCE [LARGE SCALE GENOMIC DNA]</scope>
    <source>
        <strain evidence="1 2">NBRC 108245</strain>
    </source>
</reference>
<proteinExistence type="predicted"/>
<accession>A0A511MPU8</accession>
<evidence type="ECO:0000313" key="1">
    <source>
        <dbReference type="EMBL" id="GEM41976.1"/>
    </source>
</evidence>
<dbReference type="Proteomes" id="UP000321424">
    <property type="component" value="Unassembled WGS sequence"/>
</dbReference>
<name>A0A511MPU8_9NOCA</name>
<keyword evidence="2" id="KW-1185">Reference proteome</keyword>
<evidence type="ECO:0000313" key="2">
    <source>
        <dbReference type="Proteomes" id="UP000321424"/>
    </source>
</evidence>
<organism evidence="1 2">
    <name type="scientific">Nocardia ninae NBRC 108245</name>
    <dbReference type="NCBI Taxonomy" id="1210091"/>
    <lineage>
        <taxon>Bacteria</taxon>
        <taxon>Bacillati</taxon>
        <taxon>Actinomycetota</taxon>
        <taxon>Actinomycetes</taxon>
        <taxon>Mycobacteriales</taxon>
        <taxon>Nocardiaceae</taxon>
        <taxon>Nocardia</taxon>
    </lineage>
</organism>
<comment type="caution">
    <text evidence="1">The sequence shown here is derived from an EMBL/GenBank/DDBJ whole genome shotgun (WGS) entry which is preliminary data.</text>
</comment>
<gene>
    <name evidence="1" type="ORF">NN4_64950</name>
</gene>
<dbReference type="EMBL" id="BJXA01000060">
    <property type="protein sequence ID" value="GEM41976.1"/>
    <property type="molecule type" value="Genomic_DNA"/>
</dbReference>
<dbReference type="RefSeq" id="WP_186818735.1">
    <property type="nucleotide sequence ID" value="NZ_BJXA01000060.1"/>
</dbReference>
<protein>
    <submittedName>
        <fullName evidence="1">Uncharacterized protein</fullName>
    </submittedName>
</protein>
<sequence length="57" mass="6333">MSVRVFTEEAGNFDFPTGESVRTEPEFNNLEVVDSDGRIVGVYARWVGAWIEHDSGG</sequence>
<dbReference type="AlphaFoldDB" id="A0A511MPU8"/>